<sequence>MEQSFMVGSSAGSGPENSSIGNQEATVIGLVQSLSTPLPAKTLQYRNIDPVGCGASLMNDSLLSMVKSTVKVEEEVSENKDVILELVSYPSSSSDVPLKYEDDVLDERIQEAPVSSNKQKASRGNPSNVTTEDVPNIANFESDLNFLNQSNIVNNIEVKVKEECSHEEVITSELVKYSSADSNEAFKSEDDSFEEEPYFPLDDSPAQEKGSEKNCCKDQVRSKASVSKLRNVSVKLVDIFPNSVRKLGKAHYQDKSCACIFCRGEYKWTAGLPYLPKDIGRLSRVAPHESALKSGQDSTDSSVLSNKVLFECSECSKKFTLKNSLSKHLKENCKVVKSKEGYTAKYRKKQGKKNYICTECSRDCKSNAELLNHMRVHTKERPFSCEVCSKSYTQKSAVNAHIRRVHLKLKPINATCSLCPKKFNSQCQLAVHVRAVHLQEKPYSCKLCPAKFAYPGQSLKVHIRSVHRKEKPYACSLCSASFSQNSHLGVHMRAIHLNQKFSCELCPAKLAQKSELRRHYKAVHLKEKPYECSDCAKTFPFKSALESHKDSVHNPNRERNFSCEICSAAFITKEGLHLHLRSIHSDERPFTCDICQATFKRKFTMKAHIRSHDPEKRFSCDVCFVKLKSKRSLEYHLQSHRGERQCFTCHICSLEFSSKSYVKLHLKAVHENKRMFSCKLCPAKFKQNQHLNIHLQGVHLKGKTFNCAHCQAKFRIRQSLNLHIKAKHLAPSYICDYCSAKFALKGGLKLHIRVVHLKEKLFSCHLCPAKFGQGSNLRSHVRRIHLEDKPFSCNVCTIKYQYKQDLKKHMLSHSERTEDSVGGELHS</sequence>
<dbReference type="PANTHER" id="PTHR47772">
    <property type="entry name" value="ZINC FINGER PROTEIN 200"/>
    <property type="match status" value="1"/>
</dbReference>
<keyword evidence="5" id="KW-0862">Zinc</keyword>
<dbReference type="SUPFAM" id="SSF57667">
    <property type="entry name" value="beta-beta-alpha zinc fingers"/>
    <property type="match status" value="9"/>
</dbReference>
<gene>
    <name evidence="12" type="ORF">BEMITA_LOCUS14307</name>
</gene>
<dbReference type="InterPro" id="IPR050636">
    <property type="entry name" value="C2H2-ZF_domain-containing"/>
</dbReference>
<feature type="domain" description="C2H2-type" evidence="11">
    <location>
        <begin position="762"/>
        <end position="790"/>
    </location>
</feature>
<evidence type="ECO:0000256" key="4">
    <source>
        <dbReference type="ARBA" id="ARBA00022771"/>
    </source>
</evidence>
<evidence type="ECO:0000256" key="10">
    <source>
        <dbReference type="SAM" id="MobiDB-lite"/>
    </source>
</evidence>
<organism evidence="12 13">
    <name type="scientific">Bemisia tabaci</name>
    <name type="common">Sweetpotato whitefly</name>
    <name type="synonym">Aleurodes tabaci</name>
    <dbReference type="NCBI Taxonomy" id="7038"/>
    <lineage>
        <taxon>Eukaryota</taxon>
        <taxon>Metazoa</taxon>
        <taxon>Ecdysozoa</taxon>
        <taxon>Arthropoda</taxon>
        <taxon>Hexapoda</taxon>
        <taxon>Insecta</taxon>
        <taxon>Pterygota</taxon>
        <taxon>Neoptera</taxon>
        <taxon>Paraneoptera</taxon>
        <taxon>Hemiptera</taxon>
        <taxon>Sternorrhyncha</taxon>
        <taxon>Aleyrodoidea</taxon>
        <taxon>Aleyrodidae</taxon>
        <taxon>Aleyrodinae</taxon>
        <taxon>Bemisia</taxon>
    </lineage>
</organism>
<protein>
    <recommendedName>
        <fullName evidence="11">C2H2-type domain-containing protein</fullName>
    </recommendedName>
</protein>
<keyword evidence="13" id="KW-1185">Reference proteome</keyword>
<keyword evidence="4 9" id="KW-0863">Zinc-finger</keyword>
<feature type="domain" description="C2H2-type" evidence="11">
    <location>
        <begin position="590"/>
        <end position="617"/>
    </location>
</feature>
<dbReference type="PANTHER" id="PTHR47772:SF13">
    <property type="entry name" value="GASTRULA ZINC FINGER PROTEIN XLCGF49.1-LIKE-RELATED"/>
    <property type="match status" value="1"/>
</dbReference>
<evidence type="ECO:0000259" key="11">
    <source>
        <dbReference type="PROSITE" id="PS50157"/>
    </source>
</evidence>
<comment type="subcellular location">
    <subcellularLocation>
        <location evidence="1">Nucleus</location>
    </subcellularLocation>
</comment>
<feature type="domain" description="C2H2-type" evidence="11">
    <location>
        <begin position="647"/>
        <end position="675"/>
    </location>
</feature>
<feature type="domain" description="C2H2-type" evidence="11">
    <location>
        <begin position="733"/>
        <end position="761"/>
    </location>
</feature>
<feature type="domain" description="C2H2-type" evidence="11">
    <location>
        <begin position="414"/>
        <end position="442"/>
    </location>
</feature>
<dbReference type="Gene3D" id="3.30.160.60">
    <property type="entry name" value="Classic Zinc Finger"/>
    <property type="match status" value="14"/>
</dbReference>
<feature type="region of interest" description="Disordered" evidence="10">
    <location>
        <begin position="181"/>
        <end position="214"/>
    </location>
</feature>
<dbReference type="PROSITE" id="PS00028">
    <property type="entry name" value="ZINC_FINGER_C2H2_1"/>
    <property type="match status" value="15"/>
</dbReference>
<dbReference type="GO" id="GO:0008270">
    <property type="term" value="F:zinc ion binding"/>
    <property type="evidence" value="ECO:0007669"/>
    <property type="project" value="UniProtKB-KW"/>
</dbReference>
<evidence type="ECO:0000256" key="2">
    <source>
        <dbReference type="ARBA" id="ARBA00022723"/>
    </source>
</evidence>
<evidence type="ECO:0000313" key="13">
    <source>
        <dbReference type="Proteomes" id="UP001152759"/>
    </source>
</evidence>
<feature type="domain" description="C2H2-type" evidence="11">
    <location>
        <begin position="310"/>
        <end position="330"/>
    </location>
</feature>
<dbReference type="FunFam" id="3.30.160.60:FF:000110">
    <property type="entry name" value="Zinc finger protein-like"/>
    <property type="match status" value="1"/>
</dbReference>
<feature type="domain" description="C2H2-type" evidence="11">
    <location>
        <begin position="473"/>
        <end position="501"/>
    </location>
</feature>
<keyword evidence="2" id="KW-0479">Metal-binding</keyword>
<evidence type="ECO:0000256" key="6">
    <source>
        <dbReference type="ARBA" id="ARBA00023015"/>
    </source>
</evidence>
<feature type="domain" description="C2H2-type" evidence="11">
    <location>
        <begin position="561"/>
        <end position="589"/>
    </location>
</feature>
<name>A0A9P0C7E6_BEMTA</name>
<evidence type="ECO:0000313" key="12">
    <source>
        <dbReference type="EMBL" id="CAH0778518.1"/>
    </source>
</evidence>
<dbReference type="Proteomes" id="UP001152759">
    <property type="component" value="Chromosome 9"/>
</dbReference>
<keyword evidence="6" id="KW-0805">Transcription regulation</keyword>
<dbReference type="SMART" id="SM00355">
    <property type="entry name" value="ZnF_C2H2"/>
    <property type="match status" value="17"/>
</dbReference>
<dbReference type="KEGG" id="btab:109036837"/>
<evidence type="ECO:0000256" key="8">
    <source>
        <dbReference type="ARBA" id="ARBA00023242"/>
    </source>
</evidence>
<evidence type="ECO:0000256" key="1">
    <source>
        <dbReference type="ARBA" id="ARBA00004123"/>
    </source>
</evidence>
<dbReference type="EMBL" id="OU963870">
    <property type="protein sequence ID" value="CAH0778518.1"/>
    <property type="molecule type" value="Genomic_DNA"/>
</dbReference>
<proteinExistence type="predicted"/>
<evidence type="ECO:0000256" key="9">
    <source>
        <dbReference type="PROSITE-ProRule" id="PRU00042"/>
    </source>
</evidence>
<dbReference type="FunFam" id="3.30.160.60:FF:000446">
    <property type="entry name" value="Zinc finger protein"/>
    <property type="match status" value="1"/>
</dbReference>
<reference evidence="12" key="1">
    <citation type="submission" date="2021-12" db="EMBL/GenBank/DDBJ databases">
        <authorList>
            <person name="King R."/>
        </authorList>
    </citation>
    <scope>NUCLEOTIDE SEQUENCE</scope>
</reference>
<keyword evidence="3" id="KW-0677">Repeat</keyword>
<feature type="domain" description="C2H2-type" evidence="11">
    <location>
        <begin position="676"/>
        <end position="704"/>
    </location>
</feature>
<accession>A0A9P0C7E6</accession>
<dbReference type="Pfam" id="PF12874">
    <property type="entry name" value="zf-met"/>
    <property type="match status" value="1"/>
</dbReference>
<dbReference type="AlphaFoldDB" id="A0A9P0C7E6"/>
<feature type="domain" description="C2H2-type" evidence="11">
    <location>
        <begin position="501"/>
        <end position="529"/>
    </location>
</feature>
<feature type="region of interest" description="Disordered" evidence="10">
    <location>
        <begin position="111"/>
        <end position="133"/>
    </location>
</feature>
<feature type="domain" description="C2H2-type" evidence="11">
    <location>
        <begin position="618"/>
        <end position="645"/>
    </location>
</feature>
<feature type="domain" description="C2H2-type" evidence="11">
    <location>
        <begin position="355"/>
        <end position="382"/>
    </location>
</feature>
<dbReference type="InterPro" id="IPR036236">
    <property type="entry name" value="Znf_C2H2_sf"/>
</dbReference>
<dbReference type="FunFam" id="3.30.160.60:FF:000100">
    <property type="entry name" value="Zinc finger 45-like"/>
    <property type="match status" value="2"/>
</dbReference>
<feature type="domain" description="C2H2-type" evidence="11">
    <location>
        <begin position="705"/>
        <end position="728"/>
    </location>
</feature>
<dbReference type="GO" id="GO:0005634">
    <property type="term" value="C:nucleus"/>
    <property type="evidence" value="ECO:0007669"/>
    <property type="project" value="UniProtKB-SubCell"/>
</dbReference>
<dbReference type="PROSITE" id="PS50157">
    <property type="entry name" value="ZINC_FINGER_C2H2_2"/>
    <property type="match status" value="16"/>
</dbReference>
<dbReference type="InterPro" id="IPR013087">
    <property type="entry name" value="Znf_C2H2_type"/>
</dbReference>
<dbReference type="Pfam" id="PF00096">
    <property type="entry name" value="zf-C2H2"/>
    <property type="match status" value="7"/>
</dbReference>
<evidence type="ECO:0000256" key="5">
    <source>
        <dbReference type="ARBA" id="ARBA00022833"/>
    </source>
</evidence>
<feature type="domain" description="C2H2-type" evidence="11">
    <location>
        <begin position="791"/>
        <end position="818"/>
    </location>
</feature>
<evidence type="ECO:0000256" key="3">
    <source>
        <dbReference type="ARBA" id="ARBA00022737"/>
    </source>
</evidence>
<feature type="domain" description="C2H2-type" evidence="11">
    <location>
        <begin position="383"/>
        <end position="411"/>
    </location>
</feature>
<feature type="domain" description="C2H2-type" evidence="11">
    <location>
        <begin position="530"/>
        <end position="558"/>
    </location>
</feature>
<keyword evidence="8" id="KW-0539">Nucleus</keyword>
<evidence type="ECO:0000256" key="7">
    <source>
        <dbReference type="ARBA" id="ARBA00023163"/>
    </source>
</evidence>
<feature type="region of interest" description="Disordered" evidence="10">
    <location>
        <begin position="1"/>
        <end position="20"/>
    </location>
</feature>
<feature type="compositionally biased region" description="Polar residues" evidence="10">
    <location>
        <begin position="113"/>
        <end position="133"/>
    </location>
</feature>
<keyword evidence="7" id="KW-0804">Transcription</keyword>